<dbReference type="PANTHER" id="PTHR14963:SF7">
    <property type="entry name" value="RHO GTPASE-ACTIVATING PROTEIN 19"/>
    <property type="match status" value="1"/>
</dbReference>
<comment type="caution">
    <text evidence="4">The sequence shown here is derived from an EMBL/GenBank/DDBJ whole genome shotgun (WGS) entry which is preliminary data.</text>
</comment>
<dbReference type="PROSITE" id="PS50238">
    <property type="entry name" value="RHOGAP"/>
    <property type="match status" value="1"/>
</dbReference>
<keyword evidence="1" id="KW-0343">GTPase activation</keyword>
<sequence length="910" mass="101125">MCAKMTTSLTDPDDTCIESRTPKANQEKPEDLEDSLNHYANWLADAVAETPEFRQFCELWPARFIELCKFHLSVLIDLPLEIWDDSTNAVCGTNAVGSKKLFPDLVSREPMVSRLIRNGHLRRTPKPWARLRGTTPSVERADADNCRYAIHRPNRVQHGAGTSGGLNNNKTCANEAIVQNLLSLMDALDNKEYLANEGIFRKTGNMQRQRCVRRRIMTEKQLDIQSLMYYVEPKPWKPAGVGLGNRRWIQSHLTQSVPASAPPSPMVGVHDLAAALKGVLYDLPEPLLTDRLLPLFVQVAGLTSGRLDDRGRRVTLRPIEEKIACAKQLKAVRLLCRLLPETHAVLFKRLLVLLEHTLQYASSNRMTAESLGLLFGPVLFSPSKVPTRDLHTQYTNLARLATVMITQGVNGLWYIPKSFLQDVERNRLLCMGLSLPPIADRDNSSLSSASLPSLQNDYTTSILERANSNDSGLGLTDGSQPSSDMDSAVVPPLRVDELPALVTCINFTVRHSSDKDHMTNGETEYAVAELCAAVQSLPDNDPRKRRLVNRFNATNGGLLPPSSGTDMPKHTTPHSSLYRQIPRLNRDWSASLGDVSSGRFIRANAGNSAFKAAKTIRSSLRRRLALRSNVSVTGCFNSPRNLVKPLIECRSEMDFEYTQSHQSVDRKPGTLAHETGHTQMYVLDAGHQLSPIFDTNCRPEVFGSCESLNLPAPPETIMAANTRCSILSTTSISSVGAGDLLFCCPLVEAIASPFRKLTTPSSQGRTPDSLHSGVTPLARVFRGGFKRLRGRSPRVALLRNEVISFLPPLRCDDETPVDNYYPIEFDEPLGAKLKNSKCLDEQIGQPVERTSSRSRRKAIRQKTITSFGYRTVAHISCQSPMDRSIGHHLRRSKTMPSIPWLLTSDKKANF</sequence>
<dbReference type="EMBL" id="SJOL01009364">
    <property type="protein sequence ID" value="TGZ57973.1"/>
    <property type="molecule type" value="Genomic_DNA"/>
</dbReference>
<feature type="compositionally biased region" description="Polar residues" evidence="2">
    <location>
        <begin position="467"/>
        <end position="485"/>
    </location>
</feature>
<dbReference type="Pfam" id="PF00620">
    <property type="entry name" value="RhoGAP"/>
    <property type="match status" value="1"/>
</dbReference>
<protein>
    <recommendedName>
        <fullName evidence="3">Rho-GAP domain-containing protein</fullName>
    </recommendedName>
</protein>
<evidence type="ECO:0000256" key="1">
    <source>
        <dbReference type="ARBA" id="ARBA00022468"/>
    </source>
</evidence>
<organism evidence="4 5">
    <name type="scientific">Opisthorchis felineus</name>
    <dbReference type="NCBI Taxonomy" id="147828"/>
    <lineage>
        <taxon>Eukaryota</taxon>
        <taxon>Metazoa</taxon>
        <taxon>Spiralia</taxon>
        <taxon>Lophotrochozoa</taxon>
        <taxon>Platyhelminthes</taxon>
        <taxon>Trematoda</taxon>
        <taxon>Digenea</taxon>
        <taxon>Opisthorchiida</taxon>
        <taxon>Opisthorchiata</taxon>
        <taxon>Opisthorchiidae</taxon>
        <taxon>Opisthorchis</taxon>
    </lineage>
</organism>
<accession>A0A4S2L5C4</accession>
<feature type="region of interest" description="Disordered" evidence="2">
    <location>
        <begin position="553"/>
        <end position="573"/>
    </location>
</feature>
<evidence type="ECO:0000256" key="2">
    <source>
        <dbReference type="SAM" id="MobiDB-lite"/>
    </source>
</evidence>
<evidence type="ECO:0000259" key="3">
    <source>
        <dbReference type="PROSITE" id="PS50238"/>
    </source>
</evidence>
<gene>
    <name evidence="4" type="ORF">CRM22_009792</name>
</gene>
<dbReference type="SMART" id="SM00324">
    <property type="entry name" value="RhoGAP"/>
    <property type="match status" value="1"/>
</dbReference>
<name>A0A4S2L5C4_OPIFE</name>
<dbReference type="InterPro" id="IPR008936">
    <property type="entry name" value="Rho_GTPase_activation_prot"/>
</dbReference>
<proteinExistence type="predicted"/>
<dbReference type="GO" id="GO:0005737">
    <property type="term" value="C:cytoplasm"/>
    <property type="evidence" value="ECO:0007669"/>
    <property type="project" value="TreeGrafter"/>
</dbReference>
<dbReference type="SUPFAM" id="SSF48350">
    <property type="entry name" value="GTPase activation domain, GAP"/>
    <property type="match status" value="1"/>
</dbReference>
<feature type="compositionally biased region" description="Polar residues" evidence="2">
    <location>
        <begin position="1"/>
        <end position="10"/>
    </location>
</feature>
<keyword evidence="5" id="KW-1185">Reference proteome</keyword>
<dbReference type="GO" id="GO:0051056">
    <property type="term" value="P:regulation of small GTPase mediated signal transduction"/>
    <property type="evidence" value="ECO:0007669"/>
    <property type="project" value="TreeGrafter"/>
</dbReference>
<dbReference type="InterPro" id="IPR000198">
    <property type="entry name" value="RhoGAP_dom"/>
</dbReference>
<dbReference type="AlphaFoldDB" id="A0A4S2L5C4"/>
<dbReference type="PANTHER" id="PTHR14963">
    <property type="entry name" value="RHO GTPASE ACTIVATING PROTEIN 18,19-RELATED"/>
    <property type="match status" value="1"/>
</dbReference>
<dbReference type="STRING" id="147828.A0A4S2L5C4"/>
<reference evidence="4 5" key="1">
    <citation type="journal article" date="2019" name="BMC Genomics">
        <title>New insights from Opisthorchis felineus genome: update on genomics of the epidemiologically important liver flukes.</title>
        <authorList>
            <person name="Ershov N.I."/>
            <person name="Mordvinov V.A."/>
            <person name="Prokhortchouk E.B."/>
            <person name="Pakharukova M.Y."/>
            <person name="Gunbin K.V."/>
            <person name="Ustyantsev K."/>
            <person name="Genaev M.A."/>
            <person name="Blinov A.G."/>
            <person name="Mazur A."/>
            <person name="Boulygina E."/>
            <person name="Tsygankova S."/>
            <person name="Khrameeva E."/>
            <person name="Chekanov N."/>
            <person name="Fan G."/>
            <person name="Xiao A."/>
            <person name="Zhang H."/>
            <person name="Xu X."/>
            <person name="Yang H."/>
            <person name="Solovyev V."/>
            <person name="Lee S.M."/>
            <person name="Liu X."/>
            <person name="Afonnikov D.A."/>
            <person name="Skryabin K.G."/>
        </authorList>
    </citation>
    <scope>NUCLEOTIDE SEQUENCE [LARGE SCALE GENOMIC DNA]</scope>
    <source>
        <strain evidence="4">AK-0245</strain>
        <tissue evidence="4">Whole organism</tissue>
    </source>
</reference>
<dbReference type="GO" id="GO:0007165">
    <property type="term" value="P:signal transduction"/>
    <property type="evidence" value="ECO:0007669"/>
    <property type="project" value="InterPro"/>
</dbReference>
<dbReference type="Proteomes" id="UP000308267">
    <property type="component" value="Unassembled WGS sequence"/>
</dbReference>
<feature type="domain" description="Rho-GAP" evidence="3">
    <location>
        <begin position="164"/>
        <end position="412"/>
    </location>
</feature>
<evidence type="ECO:0000313" key="4">
    <source>
        <dbReference type="EMBL" id="TGZ57973.1"/>
    </source>
</evidence>
<feature type="region of interest" description="Disordered" evidence="2">
    <location>
        <begin position="1"/>
        <end position="30"/>
    </location>
</feature>
<dbReference type="Gene3D" id="1.10.555.10">
    <property type="entry name" value="Rho GTPase activation protein"/>
    <property type="match status" value="1"/>
</dbReference>
<evidence type="ECO:0000313" key="5">
    <source>
        <dbReference type="Proteomes" id="UP000308267"/>
    </source>
</evidence>
<dbReference type="OrthoDB" id="10061772at2759"/>
<feature type="region of interest" description="Disordered" evidence="2">
    <location>
        <begin position="467"/>
        <end position="487"/>
    </location>
</feature>
<dbReference type="GO" id="GO:0005096">
    <property type="term" value="F:GTPase activator activity"/>
    <property type="evidence" value="ECO:0007669"/>
    <property type="project" value="UniProtKB-KW"/>
</dbReference>